<evidence type="ECO:0000256" key="4">
    <source>
        <dbReference type="ARBA" id="ARBA00022989"/>
    </source>
</evidence>
<comment type="similarity">
    <text evidence="2">Belongs to the TspO/BZRP family.</text>
</comment>
<feature type="transmembrane region" description="Helical" evidence="7">
    <location>
        <begin position="170"/>
        <end position="190"/>
    </location>
</feature>
<feature type="compositionally biased region" description="Basic residues" evidence="6">
    <location>
        <begin position="29"/>
        <end position="38"/>
    </location>
</feature>
<dbReference type="AlphaFoldDB" id="A0AA88XBF9"/>
<dbReference type="InterPro" id="IPR038330">
    <property type="entry name" value="TspO/MBR-related_sf"/>
</dbReference>
<name>A0AA88XBF9_9ASTE</name>
<keyword evidence="9" id="KW-1185">Reference proteome</keyword>
<dbReference type="FunFam" id="1.20.1260.100:FF:000001">
    <property type="entry name" value="translocator protein 2"/>
    <property type="match status" value="1"/>
</dbReference>
<feature type="transmembrane region" description="Helical" evidence="7">
    <location>
        <begin position="140"/>
        <end position="158"/>
    </location>
</feature>
<keyword evidence="4 7" id="KW-1133">Transmembrane helix</keyword>
<evidence type="ECO:0000256" key="5">
    <source>
        <dbReference type="ARBA" id="ARBA00023136"/>
    </source>
</evidence>
<dbReference type="CDD" id="cd15904">
    <property type="entry name" value="TSPO_MBR"/>
    <property type="match status" value="1"/>
</dbReference>
<dbReference type="Pfam" id="PF03073">
    <property type="entry name" value="TspO_MBR"/>
    <property type="match status" value="1"/>
</dbReference>
<dbReference type="GO" id="GO:0016020">
    <property type="term" value="C:membrane"/>
    <property type="evidence" value="ECO:0007669"/>
    <property type="project" value="UniProtKB-SubCell"/>
</dbReference>
<dbReference type="InterPro" id="IPR004307">
    <property type="entry name" value="TspO_MBR"/>
</dbReference>
<sequence>MASQDIKHRTRDDHEPSVGDMNNNSSSSRVKRQKRTSMAKRGLRSLAIAVALPLSLTLLNITLFGSSQSYHALRKPFWFPPLWALHMTCLASSFIMGLSAWLVWAEGGFHKEPTAVALFLSQLALSLAWDPVVFKAGASRVGLVVCLALLGVLAGCSRMFRKVNPIAGDLVKLSLAWAAFLVLVNLKLVYL</sequence>
<keyword evidence="3 7" id="KW-0812">Transmembrane</keyword>
<evidence type="ECO:0000313" key="8">
    <source>
        <dbReference type="EMBL" id="KAK3041494.1"/>
    </source>
</evidence>
<feature type="transmembrane region" description="Helical" evidence="7">
    <location>
        <begin position="83"/>
        <end position="104"/>
    </location>
</feature>
<feature type="compositionally biased region" description="Basic and acidic residues" evidence="6">
    <location>
        <begin position="1"/>
        <end position="17"/>
    </location>
</feature>
<evidence type="ECO:0000313" key="9">
    <source>
        <dbReference type="Proteomes" id="UP001188597"/>
    </source>
</evidence>
<evidence type="ECO:0000256" key="2">
    <source>
        <dbReference type="ARBA" id="ARBA00007524"/>
    </source>
</evidence>
<accession>A0AA88XBF9</accession>
<comment type="caution">
    <text evidence="8">The sequence shown here is derived from an EMBL/GenBank/DDBJ whole genome shotgun (WGS) entry which is preliminary data.</text>
</comment>
<keyword evidence="5 7" id="KW-0472">Membrane</keyword>
<dbReference type="PANTHER" id="PTHR10057:SF0">
    <property type="entry name" value="TRANSLOCATOR PROTEIN"/>
    <property type="match status" value="1"/>
</dbReference>
<evidence type="ECO:0000256" key="6">
    <source>
        <dbReference type="SAM" id="MobiDB-lite"/>
    </source>
</evidence>
<comment type="subcellular location">
    <subcellularLocation>
        <location evidence="1">Membrane</location>
        <topology evidence="1">Multi-pass membrane protein</topology>
    </subcellularLocation>
</comment>
<gene>
    <name evidence="8" type="ORF">RJ639_000471</name>
</gene>
<dbReference type="PIRSF" id="PIRSF005859">
    <property type="entry name" value="PBR"/>
    <property type="match status" value="1"/>
</dbReference>
<feature type="region of interest" description="Disordered" evidence="6">
    <location>
        <begin position="1"/>
        <end position="38"/>
    </location>
</feature>
<dbReference type="GO" id="GO:0033013">
    <property type="term" value="P:tetrapyrrole metabolic process"/>
    <property type="evidence" value="ECO:0007669"/>
    <property type="project" value="UniProtKB-ARBA"/>
</dbReference>
<evidence type="ECO:0008006" key="10">
    <source>
        <dbReference type="Google" id="ProtNLM"/>
    </source>
</evidence>
<dbReference type="Gene3D" id="1.20.1260.100">
    <property type="entry name" value="TspO/MBR protein"/>
    <property type="match status" value="1"/>
</dbReference>
<dbReference type="Proteomes" id="UP001188597">
    <property type="component" value="Unassembled WGS sequence"/>
</dbReference>
<evidence type="ECO:0000256" key="3">
    <source>
        <dbReference type="ARBA" id="ARBA00022692"/>
    </source>
</evidence>
<proteinExistence type="inferred from homology"/>
<feature type="transmembrane region" description="Helical" evidence="7">
    <location>
        <begin position="116"/>
        <end position="134"/>
    </location>
</feature>
<protein>
    <recommendedName>
        <fullName evidence="10">Translocator protein homolog</fullName>
    </recommendedName>
</protein>
<dbReference type="EMBL" id="JAVXUP010000034">
    <property type="protein sequence ID" value="KAK3041494.1"/>
    <property type="molecule type" value="Genomic_DNA"/>
</dbReference>
<feature type="transmembrane region" description="Helical" evidence="7">
    <location>
        <begin position="42"/>
        <end position="63"/>
    </location>
</feature>
<evidence type="ECO:0000256" key="7">
    <source>
        <dbReference type="SAM" id="Phobius"/>
    </source>
</evidence>
<reference evidence="8" key="1">
    <citation type="submission" date="2022-12" db="EMBL/GenBank/DDBJ databases">
        <title>Draft genome assemblies for two species of Escallonia (Escalloniales).</title>
        <authorList>
            <person name="Chanderbali A."/>
            <person name="Dervinis C."/>
            <person name="Anghel I."/>
            <person name="Soltis D."/>
            <person name="Soltis P."/>
            <person name="Zapata F."/>
        </authorList>
    </citation>
    <scope>NUCLEOTIDE SEQUENCE</scope>
    <source>
        <strain evidence="8">UCBG64.0493</strain>
        <tissue evidence="8">Leaf</tissue>
    </source>
</reference>
<dbReference type="PANTHER" id="PTHR10057">
    <property type="entry name" value="PERIPHERAL-TYPE BENZODIAZEPINE RECEPTOR"/>
    <property type="match status" value="1"/>
</dbReference>
<organism evidence="8 9">
    <name type="scientific">Escallonia herrerae</name>
    <dbReference type="NCBI Taxonomy" id="1293975"/>
    <lineage>
        <taxon>Eukaryota</taxon>
        <taxon>Viridiplantae</taxon>
        <taxon>Streptophyta</taxon>
        <taxon>Embryophyta</taxon>
        <taxon>Tracheophyta</taxon>
        <taxon>Spermatophyta</taxon>
        <taxon>Magnoliopsida</taxon>
        <taxon>eudicotyledons</taxon>
        <taxon>Gunneridae</taxon>
        <taxon>Pentapetalae</taxon>
        <taxon>asterids</taxon>
        <taxon>campanulids</taxon>
        <taxon>Escalloniales</taxon>
        <taxon>Escalloniaceae</taxon>
        <taxon>Escallonia</taxon>
    </lineage>
</organism>
<evidence type="ECO:0000256" key="1">
    <source>
        <dbReference type="ARBA" id="ARBA00004141"/>
    </source>
</evidence>